<dbReference type="GO" id="GO:0009506">
    <property type="term" value="C:plasmodesma"/>
    <property type="evidence" value="ECO:0007669"/>
    <property type="project" value="UniProtKB-ARBA"/>
</dbReference>
<keyword evidence="6" id="KW-0378">Hydrolase</keyword>
<keyword evidence="9" id="KW-0325">Glycoprotein</keyword>
<evidence type="ECO:0000256" key="4">
    <source>
        <dbReference type="ARBA" id="ARBA00022622"/>
    </source>
</evidence>
<evidence type="ECO:0000256" key="5">
    <source>
        <dbReference type="ARBA" id="ARBA00022729"/>
    </source>
</evidence>
<sequence>MDEEAMTQWRQRFRQDINNEREFYAQRRAERKERRAERAAYREDRLMLASPYQVELDGDWPTENLSAHDMEKQRRCEDIHELASPDGERFQEVYVFASSLRSPEKRKECRAGDGRDAFLFSSFFSSARQQPNRIRDSTAGFHVRSLCFLSPAKGTSLGDNTIVPSNSPSDFARIIVQSKQTKRAQVCGGADHRLLRSLANTGAEVMVTIPNSHLQHLAEFRDEARLWVAANVAPFLPATMITHVLAGDEILSSASPGDAAYSLVPAMRNLHAALVAAGLDGHIRVSTVLSSVPLAPSWSPGVAGHVLRFLSETGSPLFLKARTSDVRVDDVYAAMRALGFSGIPLIAAESAELALSGALVYHSYLYGRHPMTAGGGGRRSLATGTFCVALQNADPTALQAGLSWACGQGQADCSAVQPGGACYKQNNVAALASYAYNDYYQKSASTGATCSFNGTATTTATDPSSGSCVFAGSTMAGDSTSNSSVPSASPPTSLGAPPSDDLTPPSIWHCT</sequence>
<evidence type="ECO:0000256" key="11">
    <source>
        <dbReference type="RuleBase" id="RU004335"/>
    </source>
</evidence>
<comment type="similarity">
    <text evidence="2 11">Belongs to the glycosyl hydrolase 17 family.</text>
</comment>
<dbReference type="AlphaFoldDB" id="M8C0J9"/>
<dbReference type="SUPFAM" id="SSF51445">
    <property type="entry name" value="(Trans)glycosidases"/>
    <property type="match status" value="1"/>
</dbReference>
<dbReference type="InterPro" id="IPR012946">
    <property type="entry name" value="X8"/>
</dbReference>
<dbReference type="PANTHER" id="PTHR31044:SF142">
    <property type="entry name" value="OS07G0633100 PROTEIN"/>
    <property type="match status" value="1"/>
</dbReference>
<name>M8C0J9_AEGTA</name>
<dbReference type="Pfam" id="PF00332">
    <property type="entry name" value="Glyco_hydro_17"/>
    <property type="match status" value="1"/>
</dbReference>
<proteinExistence type="inferred from homology"/>
<dbReference type="PANTHER" id="PTHR31044">
    <property type="entry name" value="BETA-1,3 GLUCANASE"/>
    <property type="match status" value="1"/>
</dbReference>
<keyword evidence="4" id="KW-0449">Lipoprotein</keyword>
<evidence type="ECO:0000256" key="2">
    <source>
        <dbReference type="ARBA" id="ARBA00008773"/>
    </source>
</evidence>
<dbReference type="Gene3D" id="3.20.20.80">
    <property type="entry name" value="Glycosidases"/>
    <property type="match status" value="1"/>
</dbReference>
<keyword evidence="3" id="KW-1003">Cell membrane</keyword>
<accession>M8C0J9</accession>
<dbReference type="GO" id="GO:0004553">
    <property type="term" value="F:hydrolase activity, hydrolyzing O-glycosyl compounds"/>
    <property type="evidence" value="ECO:0007669"/>
    <property type="project" value="InterPro"/>
</dbReference>
<evidence type="ECO:0000256" key="10">
    <source>
        <dbReference type="ARBA" id="ARBA00023295"/>
    </source>
</evidence>
<evidence type="ECO:0000256" key="6">
    <source>
        <dbReference type="ARBA" id="ARBA00022801"/>
    </source>
</evidence>
<keyword evidence="10" id="KW-0326">Glycosidase</keyword>
<keyword evidence="7" id="KW-0472">Membrane</keyword>
<evidence type="ECO:0000256" key="9">
    <source>
        <dbReference type="ARBA" id="ARBA00023180"/>
    </source>
</evidence>
<reference evidence="13" key="1">
    <citation type="submission" date="2015-06" db="UniProtKB">
        <authorList>
            <consortium name="EnsemblPlants"/>
        </authorList>
    </citation>
    <scope>IDENTIFICATION</scope>
</reference>
<dbReference type="InterPro" id="IPR017853">
    <property type="entry name" value="GH"/>
</dbReference>
<evidence type="ECO:0000256" key="8">
    <source>
        <dbReference type="ARBA" id="ARBA00023157"/>
    </source>
</evidence>
<evidence type="ECO:0000256" key="7">
    <source>
        <dbReference type="ARBA" id="ARBA00023136"/>
    </source>
</evidence>
<dbReference type="SMART" id="SM00768">
    <property type="entry name" value="X8"/>
    <property type="match status" value="1"/>
</dbReference>
<feature type="compositionally biased region" description="Low complexity" evidence="12">
    <location>
        <begin position="479"/>
        <end position="493"/>
    </location>
</feature>
<dbReference type="FunFam" id="1.20.58.1040:FF:000001">
    <property type="entry name" value="Glucan endo-1,3-beta-glucosidase 4"/>
    <property type="match status" value="1"/>
</dbReference>
<keyword evidence="5" id="KW-0732">Signal</keyword>
<dbReference type="InterPro" id="IPR000490">
    <property type="entry name" value="Glyco_hydro_17"/>
</dbReference>
<dbReference type="GO" id="GO:0098552">
    <property type="term" value="C:side of membrane"/>
    <property type="evidence" value="ECO:0007669"/>
    <property type="project" value="UniProtKB-KW"/>
</dbReference>
<keyword evidence="8" id="KW-1015">Disulfide bond</keyword>
<evidence type="ECO:0000256" key="3">
    <source>
        <dbReference type="ARBA" id="ARBA00022475"/>
    </source>
</evidence>
<dbReference type="GO" id="GO:0005975">
    <property type="term" value="P:carbohydrate metabolic process"/>
    <property type="evidence" value="ECO:0007669"/>
    <property type="project" value="InterPro"/>
</dbReference>
<evidence type="ECO:0000313" key="13">
    <source>
        <dbReference type="EnsemblPlants" id="EMT27583"/>
    </source>
</evidence>
<dbReference type="InterPro" id="IPR044788">
    <property type="entry name" value="X8_dom_prot"/>
</dbReference>
<keyword evidence="4" id="KW-0336">GPI-anchor</keyword>
<dbReference type="Gene3D" id="1.20.58.1040">
    <property type="match status" value="1"/>
</dbReference>
<comment type="subcellular location">
    <subcellularLocation>
        <location evidence="1">Cell membrane</location>
        <topology evidence="1">Lipid-anchor</topology>
        <topology evidence="1">GPI-anchor</topology>
    </subcellularLocation>
</comment>
<protein>
    <submittedName>
        <fullName evidence="13">Glucan endo-1,3-beta-glucosidase 3</fullName>
    </submittedName>
</protein>
<evidence type="ECO:0000256" key="12">
    <source>
        <dbReference type="SAM" id="MobiDB-lite"/>
    </source>
</evidence>
<organism evidence="13">
    <name type="scientific">Aegilops tauschii</name>
    <name type="common">Tausch's goatgrass</name>
    <name type="synonym">Aegilops squarrosa</name>
    <dbReference type="NCBI Taxonomy" id="37682"/>
    <lineage>
        <taxon>Eukaryota</taxon>
        <taxon>Viridiplantae</taxon>
        <taxon>Streptophyta</taxon>
        <taxon>Embryophyta</taxon>
        <taxon>Tracheophyta</taxon>
        <taxon>Spermatophyta</taxon>
        <taxon>Magnoliopsida</taxon>
        <taxon>Liliopsida</taxon>
        <taxon>Poales</taxon>
        <taxon>Poaceae</taxon>
        <taxon>BOP clade</taxon>
        <taxon>Pooideae</taxon>
        <taxon>Triticodae</taxon>
        <taxon>Triticeae</taxon>
        <taxon>Triticinae</taxon>
        <taxon>Aegilops</taxon>
    </lineage>
</organism>
<dbReference type="Pfam" id="PF07983">
    <property type="entry name" value="X8"/>
    <property type="match status" value="1"/>
</dbReference>
<evidence type="ECO:0000256" key="1">
    <source>
        <dbReference type="ARBA" id="ARBA00004609"/>
    </source>
</evidence>
<dbReference type="EnsemblPlants" id="EMT27583">
    <property type="protein sequence ID" value="EMT27583"/>
    <property type="gene ID" value="F775_15391"/>
</dbReference>
<feature type="region of interest" description="Disordered" evidence="12">
    <location>
        <begin position="476"/>
        <end position="511"/>
    </location>
</feature>
<dbReference type="GO" id="GO:0005886">
    <property type="term" value="C:plasma membrane"/>
    <property type="evidence" value="ECO:0007669"/>
    <property type="project" value="UniProtKB-SubCell"/>
</dbReference>